<organism evidence="1 2">
    <name type="scientific">Rheinheimera tilapiae</name>
    <dbReference type="NCBI Taxonomy" id="875043"/>
    <lineage>
        <taxon>Bacteria</taxon>
        <taxon>Pseudomonadati</taxon>
        <taxon>Pseudomonadota</taxon>
        <taxon>Gammaproteobacteria</taxon>
        <taxon>Chromatiales</taxon>
        <taxon>Chromatiaceae</taxon>
        <taxon>Rheinheimera</taxon>
    </lineage>
</organism>
<accession>A0ABV6BCN0</accession>
<dbReference type="RefSeq" id="WP_377241395.1">
    <property type="nucleotide sequence ID" value="NZ_JBHLXP010000001.1"/>
</dbReference>
<name>A0ABV6BCN0_9GAMM</name>
<dbReference type="SUPFAM" id="SSF51126">
    <property type="entry name" value="Pectin lyase-like"/>
    <property type="match status" value="1"/>
</dbReference>
<dbReference type="EMBL" id="JBHLXP010000001">
    <property type="protein sequence ID" value="MFC0047803.1"/>
    <property type="molecule type" value="Genomic_DNA"/>
</dbReference>
<keyword evidence="2" id="KW-1185">Reference proteome</keyword>
<comment type="caution">
    <text evidence="1">The sequence shown here is derived from an EMBL/GenBank/DDBJ whole genome shotgun (WGS) entry which is preliminary data.</text>
</comment>
<reference evidence="1 2" key="1">
    <citation type="submission" date="2024-09" db="EMBL/GenBank/DDBJ databases">
        <authorList>
            <person name="Sun Q."/>
            <person name="Mori K."/>
        </authorList>
    </citation>
    <scope>NUCLEOTIDE SEQUENCE [LARGE SCALE GENOMIC DNA]</scope>
    <source>
        <strain evidence="1 2">KCTC 23315</strain>
    </source>
</reference>
<gene>
    <name evidence="1" type="ORF">ACFFJP_05845</name>
</gene>
<dbReference type="InterPro" id="IPR011050">
    <property type="entry name" value="Pectin_lyase_fold/virulence"/>
</dbReference>
<protein>
    <recommendedName>
        <fullName evidence="3">Right-handed parallel beta-helix repeat-containing protein</fullName>
    </recommendedName>
</protein>
<evidence type="ECO:0000313" key="1">
    <source>
        <dbReference type="EMBL" id="MFC0047803.1"/>
    </source>
</evidence>
<proteinExistence type="predicted"/>
<evidence type="ECO:0000313" key="2">
    <source>
        <dbReference type="Proteomes" id="UP001589813"/>
    </source>
</evidence>
<evidence type="ECO:0008006" key="3">
    <source>
        <dbReference type="Google" id="ProtNLM"/>
    </source>
</evidence>
<sequence>MSNWVSLSTKEWVDVYGALGISIGQPLMLQNIGQAPIAISVSPLDPVDQIDHVAKVDEVVKVAAGASGLWAKQYRGQSGEGLLIGRSKVDFDKVQAYHATNQIASADTEDLQDQVDALRRSHVKNLKALPTDPNTDTIYNVIGFYAGSFIGGGQFIWNPSRAWSDHTVGTVIASGSLASFDGTPSSVEAFLDWSGVGSGCFERIYSAGELRFSWFLPPSDDGVSVGKALRNINRSITDGQTLLIDGRYPYPELYGSFLNQFEAGQAITADNVKVLGGIFYRKSTSADYAIIFDACEGAVCESVSFFGTSTEFEAAKSALHFRNCTGWKAVNNYFKGIGDATIRYARGAFLPPLPAELLSFDGVISGNTFIESSQITSNNTGARNVVITGNTFRSVFTCLKVTARNEDVQGKTLFTGNVIDGAHSISEVQGGGNVTITGNSARNIQRALQVVPSETGWIGDGLVGNYNVIFTGNDVAFSSDAISPFYITHEQSINQGGVLIVTNNEIDGSLIETPTDVFQCYCATGGALITDPFSRIDFSGNKIKGGFLSLTNFGTFSNQFKISSARISVCGNEFDACTKLFQGFFSIDGSIGGKISINRNSGAVTLKGSDFVTATDNTLIERFEMVQNTIYLNGASDAVNIAQNNRLLSKNSYIKENQFDVAPNCTGVIVRLIAPTTDRSNEIGAKLVLTDNLMIAESDYADVASSPRMLYIGSSGAGAQNFDLVSRGNISKNRNGRACRSDNAAYSIVLEDIVKQIAYDARRDDLYVVMTTKQDLGDGDYRTVVVYSDRTFRSYGKSTNKVANSFNLSIGVTSAGVDDFSVTVLPITSLKVTTREIARTASSVAVRFDNAGVDISPQFNFLVFGIVSVGQFNSIIGI</sequence>
<dbReference type="Proteomes" id="UP001589813">
    <property type="component" value="Unassembled WGS sequence"/>
</dbReference>